<dbReference type="Gene3D" id="3.30.70.2590">
    <property type="match status" value="1"/>
</dbReference>
<gene>
    <name evidence="1" type="ORF">ENKO_40920</name>
</gene>
<name>A0AA86IVT9_9ENTR</name>
<reference evidence="1" key="1">
    <citation type="submission" date="2021-04" db="EMBL/GenBank/DDBJ databases">
        <title>Difference and commonality of drug resistance evolution in various bacteria. and drug sensitivity profiles.</title>
        <authorList>
            <person name="Maeda T."/>
            <person name="Shibai A."/>
            <person name="Kawada K."/>
            <person name="Kotani H."/>
            <person name="Tarusawa Y."/>
            <person name="Tanabe K."/>
            <person name="Furusawa C."/>
        </authorList>
    </citation>
    <scope>NUCLEOTIDE SEQUENCE</scope>
    <source>
        <strain evidence="1">JCM 8580</strain>
    </source>
</reference>
<dbReference type="RefSeq" id="WP_088222351.1">
    <property type="nucleotide sequence ID" value="NZ_AP024590.1"/>
</dbReference>
<proteinExistence type="predicted"/>
<dbReference type="InterPro" id="IPR022798">
    <property type="entry name" value="BcsD_bac"/>
</dbReference>
<dbReference type="Pfam" id="PF03500">
    <property type="entry name" value="Cellsynth_D"/>
    <property type="match status" value="1"/>
</dbReference>
<evidence type="ECO:0000313" key="2">
    <source>
        <dbReference type="Proteomes" id="UP000682928"/>
    </source>
</evidence>
<sequence>MTVNSQHAPLIGWFQQQQTPPGWFDLLTIMIDGMVRNVGQVESQPFLRQMGETLAAQFPLPPAETVGELEANINAQLRHFGWGFIDIDASDTGLTLRHQAMPISRHEEQQTRWCHAFCAILEGLYASWLQSQGGEAHVALQRERLNSLSDVLFRYHNPQ</sequence>
<protein>
    <recommendedName>
        <fullName evidence="3">Cellulose synthase</fullName>
    </recommendedName>
</protein>
<dbReference type="GO" id="GO:0030244">
    <property type="term" value="P:cellulose biosynthetic process"/>
    <property type="evidence" value="ECO:0007669"/>
    <property type="project" value="InterPro"/>
</dbReference>
<dbReference type="InterPro" id="IPR038470">
    <property type="entry name" value="Cellsynth_D_sf"/>
</dbReference>
<organism evidence="1 2">
    <name type="scientific">Enterobacter kobei</name>
    <dbReference type="NCBI Taxonomy" id="208224"/>
    <lineage>
        <taxon>Bacteria</taxon>
        <taxon>Pseudomonadati</taxon>
        <taxon>Pseudomonadota</taxon>
        <taxon>Gammaproteobacteria</taxon>
        <taxon>Enterobacterales</taxon>
        <taxon>Enterobacteriaceae</taxon>
        <taxon>Enterobacter</taxon>
        <taxon>Enterobacter cloacae complex</taxon>
    </lineage>
</organism>
<evidence type="ECO:0000313" key="1">
    <source>
        <dbReference type="EMBL" id="BCU57498.1"/>
    </source>
</evidence>
<dbReference type="Proteomes" id="UP000682928">
    <property type="component" value="Chromosome"/>
</dbReference>
<dbReference type="AlphaFoldDB" id="A0AA86IVT9"/>
<accession>A0AA86IVT9</accession>
<evidence type="ECO:0008006" key="3">
    <source>
        <dbReference type="Google" id="ProtNLM"/>
    </source>
</evidence>
<dbReference type="EMBL" id="AP024590">
    <property type="protein sequence ID" value="BCU57498.1"/>
    <property type="molecule type" value="Genomic_DNA"/>
</dbReference>